<keyword evidence="1" id="KW-0472">Membrane</keyword>
<name>A0A7G9GUJ8_9FUSO</name>
<gene>
    <name evidence="2" type="ORF">H9Q81_05675</name>
</gene>
<accession>A0A7G9GUJ8</accession>
<dbReference type="PANTHER" id="PTHR40076:SF1">
    <property type="entry name" value="MEMBRANE PROTEIN"/>
    <property type="match status" value="1"/>
</dbReference>
<protein>
    <submittedName>
        <fullName evidence="2">DUF975 family protein</fullName>
    </submittedName>
</protein>
<dbReference type="PANTHER" id="PTHR40076">
    <property type="entry name" value="MEMBRANE PROTEIN-RELATED"/>
    <property type="match status" value="1"/>
</dbReference>
<dbReference type="EMBL" id="CP060637">
    <property type="protein sequence ID" value="QNM14480.1"/>
    <property type="molecule type" value="Genomic_DNA"/>
</dbReference>
<feature type="transmembrane region" description="Helical" evidence="1">
    <location>
        <begin position="56"/>
        <end position="80"/>
    </location>
</feature>
<evidence type="ECO:0000313" key="3">
    <source>
        <dbReference type="Proteomes" id="UP000515913"/>
    </source>
</evidence>
<dbReference type="Proteomes" id="UP000515913">
    <property type="component" value="Chromosome"/>
</dbReference>
<dbReference type="AlphaFoldDB" id="A0A7G9GUJ8"/>
<feature type="transmembrane region" description="Helical" evidence="1">
    <location>
        <begin position="208"/>
        <end position="233"/>
    </location>
</feature>
<dbReference type="RefSeq" id="WP_101474034.1">
    <property type="nucleotide sequence ID" value="NZ_CP060637.1"/>
</dbReference>
<evidence type="ECO:0000256" key="1">
    <source>
        <dbReference type="SAM" id="Phobius"/>
    </source>
</evidence>
<keyword evidence="1" id="KW-0812">Transmembrane</keyword>
<reference evidence="2 3" key="1">
    <citation type="submission" date="2020-08" db="EMBL/GenBank/DDBJ databases">
        <authorList>
            <person name="Liu C."/>
            <person name="Sun Q."/>
        </authorList>
    </citation>
    <scope>NUCLEOTIDE SEQUENCE [LARGE SCALE GENOMIC DNA]</scope>
    <source>
        <strain evidence="2 3">NSJ-57</strain>
    </source>
</reference>
<dbReference type="KEGG" id="fho:H9Q81_05675"/>
<organism evidence="2 3">
    <name type="scientific">Fusobacterium hominis</name>
    <dbReference type="NCBI Taxonomy" id="2764326"/>
    <lineage>
        <taxon>Bacteria</taxon>
        <taxon>Fusobacteriati</taxon>
        <taxon>Fusobacteriota</taxon>
        <taxon>Fusobacteriia</taxon>
        <taxon>Fusobacteriales</taxon>
        <taxon>Fusobacteriaceae</taxon>
        <taxon>Fusobacterium</taxon>
    </lineage>
</organism>
<feature type="transmembrane region" description="Helical" evidence="1">
    <location>
        <begin position="115"/>
        <end position="143"/>
    </location>
</feature>
<keyword evidence="3" id="KW-1185">Reference proteome</keyword>
<keyword evidence="1" id="KW-1133">Transmembrane helix</keyword>
<sequence length="254" mass="29137">MGTITISTLKERALLLLKGKWKDGILVNLIFFLIMMASGVIRNFISSIFFNPYQPFLSAIINIILAFVVIGITSAGYIGWTSCFYKLEKIEDKLDFNNYMEFFTKKLNIAFNYGVVYSFFMFIWGALFYFVGFICILFTTVFITMLGELAGTFLTIGSIIIILGTLMIIRKYIDYSMARYIVIDNPDIKMTTALKESKNLIDGYRKKYILLILSFIGWIILIAITFGLAGLWIGSYWGTTEAQFYRELKLIKAK</sequence>
<feature type="transmembrane region" description="Helical" evidence="1">
    <location>
        <begin position="149"/>
        <end position="169"/>
    </location>
</feature>
<proteinExistence type="predicted"/>
<evidence type="ECO:0000313" key="2">
    <source>
        <dbReference type="EMBL" id="QNM14480.1"/>
    </source>
</evidence>
<dbReference type="Pfam" id="PF06161">
    <property type="entry name" value="DUF975"/>
    <property type="match status" value="1"/>
</dbReference>
<dbReference type="InterPro" id="IPR010380">
    <property type="entry name" value="DUF975"/>
</dbReference>
<feature type="transmembrane region" description="Helical" evidence="1">
    <location>
        <begin position="25"/>
        <end position="50"/>
    </location>
</feature>